<dbReference type="Proteomes" id="UP000660611">
    <property type="component" value="Unassembled WGS sequence"/>
</dbReference>
<dbReference type="SUPFAM" id="SSF82693">
    <property type="entry name" value="Multidrug efflux transporter AcrB pore domain, PN1, PN2, PC1 and PC2 subdomains"/>
    <property type="match status" value="2"/>
</dbReference>
<feature type="transmembrane region" description="Helical" evidence="2">
    <location>
        <begin position="882"/>
        <end position="902"/>
    </location>
</feature>
<dbReference type="GO" id="GO:0042910">
    <property type="term" value="F:xenobiotic transmembrane transporter activity"/>
    <property type="evidence" value="ECO:0007669"/>
    <property type="project" value="TreeGrafter"/>
</dbReference>
<evidence type="ECO:0000256" key="2">
    <source>
        <dbReference type="SAM" id="Phobius"/>
    </source>
</evidence>
<dbReference type="Gene3D" id="3.30.70.1430">
    <property type="entry name" value="Multidrug efflux transporter AcrB pore domain"/>
    <property type="match status" value="2"/>
</dbReference>
<dbReference type="Gene3D" id="3.30.70.1320">
    <property type="entry name" value="Multidrug efflux transporter AcrB pore domain like"/>
    <property type="match status" value="1"/>
</dbReference>
<organism evidence="3 4">
    <name type="scientific">Dactylosporangium siamense</name>
    <dbReference type="NCBI Taxonomy" id="685454"/>
    <lineage>
        <taxon>Bacteria</taxon>
        <taxon>Bacillati</taxon>
        <taxon>Actinomycetota</taxon>
        <taxon>Actinomycetes</taxon>
        <taxon>Micromonosporales</taxon>
        <taxon>Micromonosporaceae</taxon>
        <taxon>Dactylosporangium</taxon>
    </lineage>
</organism>
<sequence length="1060" mass="109931">MSFLARLSLANRGLVAIIAIVVLGFGAIAIPSLKQQLIPSIDFPAAFVLAPYPGVSPDIVEEQVTAPIEKALQGVPGLTDITSTTREGVATVQVSFEFGSSIDDITNKISTALNRIKSTLPSTVEPQVIAGSTDDLPAVVLAASKTGDQIAFAQQLDAIVVPALQGIEGVRTVEVTGAATQDVEITLDPAKAFPAGVNAQTVTAALKSNGVSFPAGTLTEGDRSLAVQVGGTLATVEDLKALNVTPATKLGDVAKVELKTAETTSITRTNGKPSLGIAVTASPDGNAVKISHAVEDKLADLKKELGGDVAITSVFDQAPFVEKSIKGLSTEGALGLLFAVLVILVFLTSLRSTIVTAVSIPLSVVVALIGLWLGDYSLNLLTLGALTIAVGRVVDDSIVVLENIKRHLEYGEEKRHAILTGVREVTSAVVASTLTTVAVFLPIGLVGGFAGQLFRPFAITITVALIASLLVSLTVVPVLAYWFLKPPKQVGALEREAILAKALDKEERSRLQRTYVPIISWVTRSRGTRWITVGVSILVFFATIGLATQLKTNFIDQSGQTEFSISQELPIGSSLAVTDAAAKKVEDLLGARGDIESYQVTIGASAGFGWAGAQSGNTANFSVTAKENADVDKVIEELRTQVGDKSFGTVKITAGGGGGGSGDQLEVVIKANNTDDLATAAKLAQEAMKGTPGIADVESNLAASNPRVDVKVKRDVAAKYGLSDAAVGGIVSAAYRGQNLAQLTVDGQQRDLILRSGPAPATLDALKALQIPVQGATPPFVRLDQVADVKEGAGPVAITRIDGNRSASVTGRAEGSDLGTVSADLQKKLDALQVPAGATITLGGVTQDQQEAFAQLGLAMLAAIAIVFIIMVATFRSIAQPFILLVSIPFAATGAILLLLATGTPLGLPAMIGVLMLIGIVVTNAIVLMDLINQYREGGMPVREAVIEGGRHRLRPILMTAVATICALAPMAVGLTGEGGFISQPLAIVVIGGLVSSTLLTLVLVPTLYTMAEGVKERRRLKREGRHAAPTPPAPASGDGEDGEGEGRHRVDPLEPAPSH</sequence>
<feature type="transmembrane region" description="Helical" evidence="2">
    <location>
        <begin position="328"/>
        <end position="347"/>
    </location>
</feature>
<dbReference type="Gene3D" id="1.20.1640.10">
    <property type="entry name" value="Multidrug efflux transporter AcrB transmembrane domain"/>
    <property type="match status" value="2"/>
</dbReference>
<feature type="transmembrane region" description="Helical" evidence="2">
    <location>
        <begin position="852"/>
        <end position="875"/>
    </location>
</feature>
<dbReference type="SUPFAM" id="SSF82866">
    <property type="entry name" value="Multidrug efflux transporter AcrB transmembrane domain"/>
    <property type="match status" value="2"/>
</dbReference>
<keyword evidence="2" id="KW-0472">Membrane</keyword>
<dbReference type="PANTHER" id="PTHR32063:SF0">
    <property type="entry name" value="SWARMING MOTILITY PROTEIN SWRC"/>
    <property type="match status" value="1"/>
</dbReference>
<comment type="caution">
    <text evidence="3">The sequence shown here is derived from an EMBL/GenBank/DDBJ whole genome shotgun (WGS) entry which is preliminary data.</text>
</comment>
<evidence type="ECO:0000256" key="1">
    <source>
        <dbReference type="SAM" id="MobiDB-lite"/>
    </source>
</evidence>
<dbReference type="EMBL" id="BONQ01000060">
    <property type="protein sequence ID" value="GIG46035.1"/>
    <property type="molecule type" value="Genomic_DNA"/>
</dbReference>
<feature type="transmembrane region" description="Helical" evidence="2">
    <location>
        <begin position="908"/>
        <end position="933"/>
    </location>
</feature>
<evidence type="ECO:0000313" key="3">
    <source>
        <dbReference type="EMBL" id="GIG46035.1"/>
    </source>
</evidence>
<dbReference type="RefSeq" id="WP_203847825.1">
    <property type="nucleotide sequence ID" value="NZ_BAAAVW010000012.1"/>
</dbReference>
<dbReference type="GO" id="GO:0005886">
    <property type="term" value="C:plasma membrane"/>
    <property type="evidence" value="ECO:0007669"/>
    <property type="project" value="TreeGrafter"/>
</dbReference>
<feature type="transmembrane region" description="Helical" evidence="2">
    <location>
        <begin position="354"/>
        <end position="374"/>
    </location>
</feature>
<feature type="transmembrane region" description="Helical" evidence="2">
    <location>
        <begin position="425"/>
        <end position="451"/>
    </location>
</feature>
<dbReference type="PRINTS" id="PR00702">
    <property type="entry name" value="ACRIFLAVINRP"/>
</dbReference>
<dbReference type="Pfam" id="PF00873">
    <property type="entry name" value="ACR_tran"/>
    <property type="match status" value="1"/>
</dbReference>
<keyword evidence="2" id="KW-0812">Transmembrane</keyword>
<dbReference type="AlphaFoldDB" id="A0A919PJM5"/>
<protein>
    <submittedName>
        <fullName evidence="3">Hydrogenase expression protein</fullName>
    </submittedName>
</protein>
<dbReference type="Gene3D" id="3.30.2090.10">
    <property type="entry name" value="Multidrug efflux transporter AcrB TolC docking domain, DN and DC subdomains"/>
    <property type="match status" value="2"/>
</dbReference>
<keyword evidence="2" id="KW-1133">Transmembrane helix</keyword>
<dbReference type="SUPFAM" id="SSF82714">
    <property type="entry name" value="Multidrug efflux transporter AcrB TolC docking domain, DN and DC subdomains"/>
    <property type="match status" value="2"/>
</dbReference>
<accession>A0A919PJM5</accession>
<keyword evidence="4" id="KW-1185">Reference proteome</keyword>
<gene>
    <name evidence="3" type="ORF">Dsi01nite_040760</name>
</gene>
<dbReference type="Gene3D" id="3.30.70.1440">
    <property type="entry name" value="Multidrug efflux transporter AcrB pore domain"/>
    <property type="match status" value="1"/>
</dbReference>
<dbReference type="InterPro" id="IPR027463">
    <property type="entry name" value="AcrB_DN_DC_subdom"/>
</dbReference>
<dbReference type="InterPro" id="IPR001036">
    <property type="entry name" value="Acrflvin-R"/>
</dbReference>
<feature type="transmembrane region" description="Helical" evidence="2">
    <location>
        <begin position="954"/>
        <end position="975"/>
    </location>
</feature>
<feature type="transmembrane region" description="Helical" evidence="2">
    <location>
        <begin position="987"/>
        <end position="1012"/>
    </location>
</feature>
<feature type="transmembrane region" description="Helical" evidence="2">
    <location>
        <begin position="457"/>
        <end position="484"/>
    </location>
</feature>
<evidence type="ECO:0000313" key="4">
    <source>
        <dbReference type="Proteomes" id="UP000660611"/>
    </source>
</evidence>
<proteinExistence type="predicted"/>
<reference evidence="3" key="1">
    <citation type="submission" date="2021-01" db="EMBL/GenBank/DDBJ databases">
        <title>Whole genome shotgun sequence of Dactylosporangium siamense NBRC 106093.</title>
        <authorList>
            <person name="Komaki H."/>
            <person name="Tamura T."/>
        </authorList>
    </citation>
    <scope>NUCLEOTIDE SEQUENCE</scope>
    <source>
        <strain evidence="3">NBRC 106093</strain>
    </source>
</reference>
<feature type="region of interest" description="Disordered" evidence="1">
    <location>
        <begin position="1020"/>
        <end position="1060"/>
    </location>
</feature>
<name>A0A919PJM5_9ACTN</name>
<dbReference type="PANTHER" id="PTHR32063">
    <property type="match status" value="1"/>
</dbReference>